<evidence type="ECO:0000313" key="2">
    <source>
        <dbReference type="Proteomes" id="UP000469523"/>
    </source>
</evidence>
<comment type="caution">
    <text evidence="1">The sequence shown here is derived from an EMBL/GenBank/DDBJ whole genome shotgun (WGS) entry which is preliminary data.</text>
</comment>
<organism evidence="1 2">
    <name type="scientific">Tissierella pigra</name>
    <dbReference type="NCBI Taxonomy" id="2607614"/>
    <lineage>
        <taxon>Bacteria</taxon>
        <taxon>Bacillati</taxon>
        <taxon>Bacillota</taxon>
        <taxon>Tissierellia</taxon>
        <taxon>Tissierellales</taxon>
        <taxon>Tissierellaceae</taxon>
        <taxon>Tissierella</taxon>
    </lineage>
</organism>
<evidence type="ECO:0000313" key="1">
    <source>
        <dbReference type="EMBL" id="MSU01413.1"/>
    </source>
</evidence>
<accession>A0A6N7XVD4</accession>
<reference evidence="1 2" key="1">
    <citation type="submission" date="2019-09" db="EMBL/GenBank/DDBJ databases">
        <title>In-depth cultivation of the pig gut microbiome towards novel bacterial diversity and tailored functional studies.</title>
        <authorList>
            <person name="Wylensek D."/>
            <person name="Hitch T.C.A."/>
            <person name="Clavel T."/>
        </authorList>
    </citation>
    <scope>NUCLEOTIDE SEQUENCE [LARGE SCALE GENOMIC DNA]</scope>
    <source>
        <strain evidence="1 2">WCA3-693-APC-4?</strain>
    </source>
</reference>
<dbReference type="AlphaFoldDB" id="A0A6N7XVD4"/>
<keyword evidence="2" id="KW-1185">Reference proteome</keyword>
<sequence>MNKENMDMVTVDEEVEKELIEKIDLHNRLTNGYKHKNGIKVKATFNESGDDITDCWIRILREKLRD</sequence>
<name>A0A6N7XVD4_9FIRM</name>
<gene>
    <name evidence="1" type="ORF">FYJ83_08025</name>
</gene>
<dbReference type="Proteomes" id="UP000469523">
    <property type="component" value="Unassembled WGS sequence"/>
</dbReference>
<dbReference type="RefSeq" id="WP_154439830.1">
    <property type="nucleotide sequence ID" value="NZ_VUNQ01000014.1"/>
</dbReference>
<dbReference type="EMBL" id="VUNQ01000014">
    <property type="protein sequence ID" value="MSU01413.1"/>
    <property type="molecule type" value="Genomic_DNA"/>
</dbReference>
<proteinExistence type="predicted"/>
<protein>
    <submittedName>
        <fullName evidence="1">Uncharacterized protein</fullName>
    </submittedName>
</protein>